<name>A0ACC4BL15_POPAL</name>
<sequence length="115" mass="12373">MDSKNGTPEEKGNASLPLGRGQIKAKIGEELRIFVTRGVGRKSEKDGGKSQQVTPAPSRQGNVIPSLVFQERRKKGEGVRFLAVYAVVKTCLASSPVPSSVLVFSVLTNIMSMRS</sequence>
<reference evidence="1 2" key="1">
    <citation type="journal article" date="2024" name="Plant Biotechnol. J.">
        <title>Genome and CRISPR/Cas9 system of a widespread forest tree (Populus alba) in the world.</title>
        <authorList>
            <person name="Liu Y.J."/>
            <person name="Jiang P.F."/>
            <person name="Han X.M."/>
            <person name="Li X.Y."/>
            <person name="Wang H.M."/>
            <person name="Wang Y.J."/>
            <person name="Wang X.X."/>
            <person name="Zeng Q.Y."/>
        </authorList>
    </citation>
    <scope>NUCLEOTIDE SEQUENCE [LARGE SCALE GENOMIC DNA]</scope>
    <source>
        <strain evidence="2">cv. PAL-ZL1</strain>
    </source>
</reference>
<organism evidence="1 2">
    <name type="scientific">Populus alba</name>
    <name type="common">White poplar</name>
    <dbReference type="NCBI Taxonomy" id="43335"/>
    <lineage>
        <taxon>Eukaryota</taxon>
        <taxon>Viridiplantae</taxon>
        <taxon>Streptophyta</taxon>
        <taxon>Embryophyta</taxon>
        <taxon>Tracheophyta</taxon>
        <taxon>Spermatophyta</taxon>
        <taxon>Magnoliopsida</taxon>
        <taxon>eudicotyledons</taxon>
        <taxon>Gunneridae</taxon>
        <taxon>Pentapetalae</taxon>
        <taxon>rosids</taxon>
        <taxon>fabids</taxon>
        <taxon>Malpighiales</taxon>
        <taxon>Salicaceae</taxon>
        <taxon>Saliceae</taxon>
        <taxon>Populus</taxon>
    </lineage>
</organism>
<keyword evidence="2" id="KW-1185">Reference proteome</keyword>
<proteinExistence type="predicted"/>
<protein>
    <submittedName>
        <fullName evidence="1">Uncharacterized protein</fullName>
    </submittedName>
</protein>
<comment type="caution">
    <text evidence="1">The sequence shown here is derived from an EMBL/GenBank/DDBJ whole genome shotgun (WGS) entry which is preliminary data.</text>
</comment>
<dbReference type="Proteomes" id="UP000309997">
    <property type="component" value="Unassembled WGS sequence"/>
</dbReference>
<gene>
    <name evidence="1" type="ORF">D5086_020771</name>
</gene>
<dbReference type="EMBL" id="RCHU02000010">
    <property type="protein sequence ID" value="KAL3579267.1"/>
    <property type="molecule type" value="Genomic_DNA"/>
</dbReference>
<evidence type="ECO:0000313" key="2">
    <source>
        <dbReference type="Proteomes" id="UP000309997"/>
    </source>
</evidence>
<evidence type="ECO:0000313" key="1">
    <source>
        <dbReference type="EMBL" id="KAL3579267.1"/>
    </source>
</evidence>
<accession>A0ACC4BL15</accession>